<dbReference type="EMBL" id="CSBK01001897">
    <property type="protein sequence ID" value="COZ27548.1"/>
    <property type="molecule type" value="Genomic_DNA"/>
</dbReference>
<evidence type="ECO:0000313" key="10">
    <source>
        <dbReference type="Proteomes" id="UP000046680"/>
    </source>
</evidence>
<evidence type="ECO:0000313" key="3">
    <source>
        <dbReference type="EMBL" id="CFR88759.1"/>
    </source>
</evidence>
<name>A0A0U0TH75_MYCTX</name>
<feature type="region of interest" description="Disordered" evidence="1">
    <location>
        <begin position="1"/>
        <end position="41"/>
    </location>
</feature>
<dbReference type="AlphaFoldDB" id="A0A0U0TH75"/>
<dbReference type="Proteomes" id="UP000039021">
    <property type="component" value="Unassembled WGS sequence"/>
</dbReference>
<evidence type="ECO:0000313" key="9">
    <source>
        <dbReference type="Proteomes" id="UP000044938"/>
    </source>
</evidence>
<proteinExistence type="predicted"/>
<reference evidence="4" key="2">
    <citation type="submission" date="2015-03" db="EMBL/GenBank/DDBJ databases">
        <authorList>
            <person name="Murphy D."/>
        </authorList>
    </citation>
    <scope>NUCLEOTIDE SEQUENCE [LARGE SCALE GENOMIC DNA]</scope>
    <source>
        <strain evidence="4">K00500041</strain>
    </source>
</reference>
<dbReference type="Proteomes" id="UP000044938">
    <property type="component" value="Unassembled WGS sequence"/>
</dbReference>
<evidence type="ECO:0000313" key="11">
    <source>
        <dbReference type="Proteomes" id="UP000046947"/>
    </source>
</evidence>
<protein>
    <submittedName>
        <fullName evidence="4">Uncharacterized protein</fullName>
    </submittedName>
</protein>
<dbReference type="EMBL" id="CFOH01000755">
    <property type="protein sequence ID" value="CFE68367.1"/>
    <property type="molecule type" value="Genomic_DNA"/>
</dbReference>
<feature type="compositionally biased region" description="Basic residues" evidence="1">
    <location>
        <begin position="97"/>
        <end position="114"/>
    </location>
</feature>
<reference evidence="6" key="3">
    <citation type="submission" date="2015-03" db="EMBL/GenBank/DDBJ databases">
        <authorList>
            <consortium name="Pathogen Informatics"/>
            <person name="Murphy D."/>
        </authorList>
    </citation>
    <scope>NUCLEOTIDE SEQUENCE</scope>
    <source>
        <strain evidence="6">N09902308</strain>
    </source>
</reference>
<dbReference type="EMBL" id="CSAJ01001056">
    <property type="protein sequence ID" value="COX53162.1"/>
    <property type="molecule type" value="Genomic_DNA"/>
</dbReference>
<accession>A0A0U0TH75</accession>
<sequence>MLAAVASVPTIPMTTSMTTVSASARSRPPSPNCAPDPIQNPIATAQASTVVADSAVSVAVVRRHPVIKEAIDAASGARIAASSKPVINPATPAACPGRHRRKCGAAGRSTRRSR</sequence>
<dbReference type="EMBL" id="CSAE01000276">
    <property type="protein sequence ID" value="COW00752.1"/>
    <property type="molecule type" value="Genomic_DNA"/>
</dbReference>
<evidence type="ECO:0000313" key="7">
    <source>
        <dbReference type="Proteomes" id="UP000038802"/>
    </source>
</evidence>
<dbReference type="Proteomes" id="UP000046680">
    <property type="component" value="Unassembled WGS sequence"/>
</dbReference>
<gene>
    <name evidence="3" type="ORF">ERS007657_02715</name>
    <name evidence="2" type="ORF">ERS007688_03472</name>
    <name evidence="4" type="ORF">ERS007703_02511</name>
    <name evidence="5" type="ORF">ERS007720_04638</name>
    <name evidence="6" type="ORF">ERS007739_03577</name>
</gene>
<dbReference type="Proteomes" id="UP000038802">
    <property type="component" value="Unassembled WGS sequence"/>
</dbReference>
<evidence type="ECO:0000313" key="5">
    <source>
        <dbReference type="EMBL" id="COX53162.1"/>
    </source>
</evidence>
<feature type="region of interest" description="Disordered" evidence="1">
    <location>
        <begin position="90"/>
        <end position="114"/>
    </location>
</feature>
<evidence type="ECO:0000313" key="4">
    <source>
        <dbReference type="EMBL" id="COW00752.1"/>
    </source>
</evidence>
<organism evidence="4 7">
    <name type="scientific">Mycobacterium tuberculosis</name>
    <dbReference type="NCBI Taxonomy" id="1773"/>
    <lineage>
        <taxon>Bacteria</taxon>
        <taxon>Bacillati</taxon>
        <taxon>Actinomycetota</taxon>
        <taxon>Actinomycetes</taxon>
        <taxon>Mycobacteriales</taxon>
        <taxon>Mycobacteriaceae</taxon>
        <taxon>Mycobacterium</taxon>
        <taxon>Mycobacterium tuberculosis complex</taxon>
    </lineage>
</organism>
<evidence type="ECO:0000313" key="2">
    <source>
        <dbReference type="EMBL" id="CFE68367.1"/>
    </source>
</evidence>
<dbReference type="EMBL" id="CGCX01001104">
    <property type="protein sequence ID" value="CFR88759.1"/>
    <property type="molecule type" value="Genomic_DNA"/>
</dbReference>
<reference evidence="7 8" key="1">
    <citation type="submission" date="2015-03" db="EMBL/GenBank/DDBJ databases">
        <authorList>
            <consortium name="Pathogen Informatics"/>
        </authorList>
    </citation>
    <scope>NUCLEOTIDE SEQUENCE [LARGE SCALE GENOMIC DNA]</scope>
    <source>
        <strain evidence="3 10">C09601061</strain>
        <strain evidence="2 11">H09601792</strain>
        <strain evidence="7">K00500041</strain>
        <strain evidence="5 9">M09401471</strain>
        <strain evidence="8">N09902308</strain>
    </source>
</reference>
<evidence type="ECO:0000313" key="6">
    <source>
        <dbReference type="EMBL" id="COZ27548.1"/>
    </source>
</evidence>
<dbReference type="Proteomes" id="UP000046947">
    <property type="component" value="Unassembled WGS sequence"/>
</dbReference>
<evidence type="ECO:0000256" key="1">
    <source>
        <dbReference type="SAM" id="MobiDB-lite"/>
    </source>
</evidence>
<feature type="compositionally biased region" description="Low complexity" evidence="1">
    <location>
        <begin position="13"/>
        <end position="27"/>
    </location>
</feature>
<evidence type="ECO:0000313" key="8">
    <source>
        <dbReference type="Proteomes" id="UP000039021"/>
    </source>
</evidence>